<comment type="caution">
    <text evidence="1">The sequence shown here is derived from an EMBL/GenBank/DDBJ whole genome shotgun (WGS) entry which is preliminary data.</text>
</comment>
<evidence type="ECO:0000313" key="3">
    <source>
        <dbReference type="Proteomes" id="UP000636709"/>
    </source>
</evidence>
<name>A0A835BK19_9POAL</name>
<sequence>MMRAAEEYNRAREIAGVPKRHTHDIFDLEYCDEYGEKHCGFPRLQEWKKDLLWSSFANWRENDRESFRDDYRDDSQLVREGLRSQGWLASHKDDDGHEEERLPN</sequence>
<dbReference type="EMBL" id="JACEFO010001859">
    <property type="protein sequence ID" value="KAF8699004.1"/>
    <property type="molecule type" value="Genomic_DNA"/>
</dbReference>
<proteinExistence type="predicted"/>
<evidence type="ECO:0000313" key="2">
    <source>
        <dbReference type="EMBL" id="KAF8699004.1"/>
    </source>
</evidence>
<protein>
    <submittedName>
        <fullName evidence="1">Uncharacterized protein</fullName>
    </submittedName>
</protein>
<accession>A0A835BK19</accession>
<gene>
    <name evidence="1" type="ORF">HU200_034827</name>
    <name evidence="2" type="ORF">HU200_034836</name>
</gene>
<dbReference type="OrthoDB" id="688524at2759"/>
<evidence type="ECO:0000313" key="1">
    <source>
        <dbReference type="EMBL" id="KAF8698995.1"/>
    </source>
</evidence>
<dbReference type="EMBL" id="JACEFO010001859">
    <property type="protein sequence ID" value="KAF8698995.1"/>
    <property type="molecule type" value="Genomic_DNA"/>
</dbReference>
<keyword evidence="3" id="KW-1185">Reference proteome</keyword>
<organism evidence="1 3">
    <name type="scientific">Digitaria exilis</name>
    <dbReference type="NCBI Taxonomy" id="1010633"/>
    <lineage>
        <taxon>Eukaryota</taxon>
        <taxon>Viridiplantae</taxon>
        <taxon>Streptophyta</taxon>
        <taxon>Embryophyta</taxon>
        <taxon>Tracheophyta</taxon>
        <taxon>Spermatophyta</taxon>
        <taxon>Magnoliopsida</taxon>
        <taxon>Liliopsida</taxon>
        <taxon>Poales</taxon>
        <taxon>Poaceae</taxon>
        <taxon>PACMAD clade</taxon>
        <taxon>Panicoideae</taxon>
        <taxon>Panicodae</taxon>
        <taxon>Paniceae</taxon>
        <taxon>Anthephorinae</taxon>
        <taxon>Digitaria</taxon>
    </lineage>
</organism>
<dbReference type="Proteomes" id="UP000636709">
    <property type="component" value="Unassembled WGS sequence"/>
</dbReference>
<reference evidence="1" key="1">
    <citation type="submission" date="2020-07" db="EMBL/GenBank/DDBJ databases">
        <title>Genome sequence and genetic diversity analysis of an under-domesticated orphan crop, white fonio (Digitaria exilis).</title>
        <authorList>
            <person name="Bennetzen J.L."/>
            <person name="Chen S."/>
            <person name="Ma X."/>
            <person name="Wang X."/>
            <person name="Yssel A.E.J."/>
            <person name="Chaluvadi S.R."/>
            <person name="Johnson M."/>
            <person name="Gangashetty P."/>
            <person name="Hamidou F."/>
            <person name="Sanogo M.D."/>
            <person name="Zwaenepoel A."/>
            <person name="Wallace J."/>
            <person name="Van De Peer Y."/>
            <person name="Van Deynze A."/>
        </authorList>
    </citation>
    <scope>NUCLEOTIDE SEQUENCE</scope>
    <source>
        <tissue evidence="1">Leaves</tissue>
    </source>
</reference>
<dbReference type="AlphaFoldDB" id="A0A835BK19"/>